<comment type="similarity">
    <text evidence="2">Belongs to the FKBP-type PPIase family. Tig subfamily.</text>
</comment>
<dbReference type="GO" id="GO:0043022">
    <property type="term" value="F:ribosome binding"/>
    <property type="evidence" value="ECO:0007669"/>
    <property type="project" value="TreeGrafter"/>
</dbReference>
<keyword evidence="6" id="KW-0413">Isomerase</keyword>
<dbReference type="GO" id="GO:0003755">
    <property type="term" value="F:peptidyl-prolyl cis-trans isomerase activity"/>
    <property type="evidence" value="ECO:0007669"/>
    <property type="project" value="UniProtKB-KW"/>
</dbReference>
<reference evidence="11" key="1">
    <citation type="submission" date="2018-05" db="EMBL/GenBank/DDBJ databases">
        <authorList>
            <person name="Lanie J.A."/>
            <person name="Ng W.-L."/>
            <person name="Kazmierczak K.M."/>
            <person name="Andrzejewski T.M."/>
            <person name="Davidsen T.M."/>
            <person name="Wayne K.J."/>
            <person name="Tettelin H."/>
            <person name="Glass J.I."/>
            <person name="Rusch D."/>
            <person name="Podicherti R."/>
            <person name="Tsui H.-C.T."/>
            <person name="Winkler M.E."/>
        </authorList>
    </citation>
    <scope>NUCLEOTIDE SEQUENCE</scope>
</reference>
<dbReference type="Gene3D" id="3.10.50.40">
    <property type="match status" value="1"/>
</dbReference>
<dbReference type="InterPro" id="IPR008880">
    <property type="entry name" value="Trigger_fac_C"/>
</dbReference>
<dbReference type="GO" id="GO:0051083">
    <property type="term" value="P:'de novo' cotranslational protein folding"/>
    <property type="evidence" value="ECO:0007669"/>
    <property type="project" value="TreeGrafter"/>
</dbReference>
<dbReference type="NCBIfam" id="TIGR00115">
    <property type="entry name" value="tig"/>
    <property type="match status" value="1"/>
</dbReference>
<accession>A0A381S3N4</accession>
<feature type="compositionally biased region" description="Basic and acidic residues" evidence="7">
    <location>
        <begin position="431"/>
        <end position="441"/>
    </location>
</feature>
<dbReference type="InterPro" id="IPR027304">
    <property type="entry name" value="Trigger_fact/SurA_dom_sf"/>
</dbReference>
<dbReference type="Gene3D" id="1.10.3120.10">
    <property type="entry name" value="Trigger factor, C-terminal domain"/>
    <property type="match status" value="1"/>
</dbReference>
<dbReference type="InterPro" id="IPR037041">
    <property type="entry name" value="Trigger_fac_C_sf"/>
</dbReference>
<gene>
    <name evidence="11" type="ORF">METZ01_LOCUS51524</name>
</gene>
<sequence length="441" mass="49616">MKVSRDDVENRQTILHIEVEEDRVERHLQRAHTKVSQRINIPGFRKGKAPRRIVEQFVGRDYLLDEAMESLVPEAVGTAVEESDIETTHTPPRVNVTERDPVVKIDATVALTPVVTLGSYKHLKFEDQLDEVSEEQIEEQINQVRESQATWELVKRSVKMGDLLTITASGFSEGKEFAKVDSGEFLVEAGSMNPVPGFAEKLKGLKQGESKEFTLDIPQDYPNGEFAGKKVDFNVSVSDVKKKRLPNMTNAFVASLGDDIKTVAELRGRITDNLEKQATDGLRRSLEEKVIDALVEDAEFEVSPMIIEHEAEHVLEDQQRQLAQYNIDFQQYIDGLGKSNEEIVSEAKDSAELRLKRMLVVDRLVEDGGVTITPEQVAAETEIMQSQPQYEQENLDSDEARDAIQKVLQRRAAIDQVIAITHKPKTAKSKTKADGKKKNDK</sequence>
<dbReference type="GO" id="GO:0015031">
    <property type="term" value="P:protein transport"/>
    <property type="evidence" value="ECO:0007669"/>
    <property type="project" value="InterPro"/>
</dbReference>
<dbReference type="SUPFAM" id="SSF109998">
    <property type="entry name" value="Triger factor/SurA peptide-binding domain-like"/>
    <property type="match status" value="1"/>
</dbReference>
<dbReference type="GO" id="GO:0043335">
    <property type="term" value="P:protein unfolding"/>
    <property type="evidence" value="ECO:0007669"/>
    <property type="project" value="TreeGrafter"/>
</dbReference>
<dbReference type="InterPro" id="IPR005215">
    <property type="entry name" value="Trig_fac"/>
</dbReference>
<evidence type="ECO:0000256" key="3">
    <source>
        <dbReference type="ARBA" id="ARBA00013194"/>
    </source>
</evidence>
<comment type="catalytic activity">
    <reaction evidence="1">
        <text>[protein]-peptidylproline (omega=180) = [protein]-peptidylproline (omega=0)</text>
        <dbReference type="Rhea" id="RHEA:16237"/>
        <dbReference type="Rhea" id="RHEA-COMP:10747"/>
        <dbReference type="Rhea" id="RHEA-COMP:10748"/>
        <dbReference type="ChEBI" id="CHEBI:83833"/>
        <dbReference type="ChEBI" id="CHEBI:83834"/>
        <dbReference type="EC" id="5.2.1.8"/>
    </reaction>
</comment>
<evidence type="ECO:0000259" key="8">
    <source>
        <dbReference type="Pfam" id="PF00254"/>
    </source>
</evidence>
<dbReference type="Pfam" id="PF05697">
    <property type="entry name" value="Trigger_N"/>
    <property type="match status" value="1"/>
</dbReference>
<dbReference type="InterPro" id="IPR046357">
    <property type="entry name" value="PPIase_dom_sf"/>
</dbReference>
<keyword evidence="5" id="KW-0143">Chaperone</keyword>
<dbReference type="Pfam" id="PF00254">
    <property type="entry name" value="FKBP_C"/>
    <property type="match status" value="1"/>
</dbReference>
<evidence type="ECO:0000256" key="7">
    <source>
        <dbReference type="SAM" id="MobiDB-lite"/>
    </source>
</evidence>
<dbReference type="SUPFAM" id="SSF54534">
    <property type="entry name" value="FKBP-like"/>
    <property type="match status" value="1"/>
</dbReference>
<evidence type="ECO:0000256" key="1">
    <source>
        <dbReference type="ARBA" id="ARBA00000971"/>
    </source>
</evidence>
<dbReference type="EC" id="5.2.1.8" evidence="3"/>
<evidence type="ECO:0000259" key="10">
    <source>
        <dbReference type="Pfam" id="PF05698"/>
    </source>
</evidence>
<feature type="domain" description="Trigger factor ribosome-binding bacterial" evidence="9">
    <location>
        <begin position="1"/>
        <end position="143"/>
    </location>
</feature>
<dbReference type="EMBL" id="UINC01002627">
    <property type="protein sequence ID" value="SUZ98670.1"/>
    <property type="molecule type" value="Genomic_DNA"/>
</dbReference>
<dbReference type="HAMAP" id="MF_00303">
    <property type="entry name" value="Trigger_factor_Tig"/>
    <property type="match status" value="1"/>
</dbReference>
<dbReference type="PIRSF" id="PIRSF003095">
    <property type="entry name" value="Trigger_factor"/>
    <property type="match status" value="1"/>
</dbReference>
<evidence type="ECO:0000256" key="2">
    <source>
        <dbReference type="ARBA" id="ARBA00005464"/>
    </source>
</evidence>
<name>A0A381S3N4_9ZZZZ</name>
<dbReference type="PANTHER" id="PTHR30560">
    <property type="entry name" value="TRIGGER FACTOR CHAPERONE AND PEPTIDYL-PROLYL CIS/TRANS ISOMERASE"/>
    <property type="match status" value="1"/>
</dbReference>
<protein>
    <recommendedName>
        <fullName evidence="3">peptidylprolyl isomerase</fullName>
        <ecNumber evidence="3">5.2.1.8</ecNumber>
    </recommendedName>
</protein>
<dbReference type="AlphaFoldDB" id="A0A381S3N4"/>
<evidence type="ECO:0000256" key="4">
    <source>
        <dbReference type="ARBA" id="ARBA00023110"/>
    </source>
</evidence>
<dbReference type="InterPro" id="IPR008881">
    <property type="entry name" value="Trigger_fac_ribosome-bd_bac"/>
</dbReference>
<evidence type="ECO:0000256" key="5">
    <source>
        <dbReference type="ARBA" id="ARBA00023186"/>
    </source>
</evidence>
<feature type="domain" description="Trigger factor C-terminal" evidence="10">
    <location>
        <begin position="262"/>
        <end position="418"/>
    </location>
</feature>
<feature type="region of interest" description="Disordered" evidence="7">
    <location>
        <begin position="419"/>
        <end position="441"/>
    </location>
</feature>
<keyword evidence="4" id="KW-0697">Rotamase</keyword>
<evidence type="ECO:0000313" key="11">
    <source>
        <dbReference type="EMBL" id="SUZ98670.1"/>
    </source>
</evidence>
<dbReference type="InterPro" id="IPR001179">
    <property type="entry name" value="PPIase_FKBP_dom"/>
</dbReference>
<dbReference type="GO" id="GO:0044183">
    <property type="term" value="F:protein folding chaperone"/>
    <property type="evidence" value="ECO:0007669"/>
    <property type="project" value="TreeGrafter"/>
</dbReference>
<dbReference type="SUPFAM" id="SSF102735">
    <property type="entry name" value="Trigger factor ribosome-binding domain"/>
    <property type="match status" value="1"/>
</dbReference>
<dbReference type="InterPro" id="IPR036611">
    <property type="entry name" value="Trigger_fac_ribosome-bd_sf"/>
</dbReference>
<dbReference type="PANTHER" id="PTHR30560:SF3">
    <property type="entry name" value="TRIGGER FACTOR-LIKE PROTEIN TIG, CHLOROPLASTIC"/>
    <property type="match status" value="1"/>
</dbReference>
<evidence type="ECO:0000256" key="6">
    <source>
        <dbReference type="ARBA" id="ARBA00023235"/>
    </source>
</evidence>
<dbReference type="Gene3D" id="3.30.70.1050">
    <property type="entry name" value="Trigger factor ribosome-binding domain"/>
    <property type="match status" value="1"/>
</dbReference>
<proteinExistence type="inferred from homology"/>
<evidence type="ECO:0000259" key="9">
    <source>
        <dbReference type="Pfam" id="PF05697"/>
    </source>
</evidence>
<dbReference type="Pfam" id="PF05698">
    <property type="entry name" value="Trigger_C"/>
    <property type="match status" value="1"/>
</dbReference>
<feature type="domain" description="PPIase FKBP-type" evidence="8">
    <location>
        <begin position="156"/>
        <end position="234"/>
    </location>
</feature>
<organism evidence="11">
    <name type="scientific">marine metagenome</name>
    <dbReference type="NCBI Taxonomy" id="408172"/>
    <lineage>
        <taxon>unclassified sequences</taxon>
        <taxon>metagenomes</taxon>
        <taxon>ecological metagenomes</taxon>
    </lineage>
</organism>